<protein>
    <submittedName>
        <fullName evidence="2">Transcriptional regulator</fullName>
    </submittedName>
</protein>
<dbReference type="Proteomes" id="UP000253792">
    <property type="component" value="Unassembled WGS sequence"/>
</dbReference>
<evidence type="ECO:0000313" key="2">
    <source>
        <dbReference type="EMBL" id="RDB57509.1"/>
    </source>
</evidence>
<evidence type="ECO:0000313" key="3">
    <source>
        <dbReference type="Proteomes" id="UP000253792"/>
    </source>
</evidence>
<keyword evidence="3" id="KW-1185">Reference proteome</keyword>
<name>A0A369LFQ6_9ACTN</name>
<comment type="caution">
    <text evidence="2">The sequence shown here is derived from an EMBL/GenBank/DDBJ whole genome shotgun (WGS) entry which is preliminary data.</text>
</comment>
<sequence length="78" mass="8799">MWTNAYSYEDIGEFLREARRARGITQVEMARKLGFSSVTLSALETGKNVSAIKVDRYLQQLGFRMVIVPKGADVEVTE</sequence>
<gene>
    <name evidence="2" type="ORF">C1880_01440</name>
</gene>
<dbReference type="PROSITE" id="PS50943">
    <property type="entry name" value="HTH_CROC1"/>
    <property type="match status" value="1"/>
</dbReference>
<reference evidence="2 3" key="1">
    <citation type="journal article" date="2018" name="Elife">
        <title>Discovery and characterization of a prevalent human gut bacterial enzyme sufficient for the inactivation of a family of plant toxins.</title>
        <authorList>
            <person name="Koppel N."/>
            <person name="Bisanz J.E."/>
            <person name="Pandelia M.E."/>
            <person name="Turnbaugh P.J."/>
            <person name="Balskus E.P."/>
        </authorList>
    </citation>
    <scope>NUCLEOTIDE SEQUENCE [LARGE SCALE GENOMIC DNA]</scope>
    <source>
        <strain evidence="3">anaerobia AP69FAA</strain>
    </source>
</reference>
<dbReference type="GO" id="GO:0003677">
    <property type="term" value="F:DNA binding"/>
    <property type="evidence" value="ECO:0007669"/>
    <property type="project" value="InterPro"/>
</dbReference>
<dbReference type="STRING" id="1034345.GCA_000236865_01336"/>
<dbReference type="Gene3D" id="1.10.260.40">
    <property type="entry name" value="lambda repressor-like DNA-binding domains"/>
    <property type="match status" value="1"/>
</dbReference>
<dbReference type="AlphaFoldDB" id="A0A369LFQ6"/>
<dbReference type="InterPro" id="IPR001387">
    <property type="entry name" value="Cro/C1-type_HTH"/>
</dbReference>
<proteinExistence type="predicted"/>
<accession>A0A369LFQ6</accession>
<organism evidence="2 3">
    <name type="scientific">Senegalimassilia anaerobia</name>
    <dbReference type="NCBI Taxonomy" id="1473216"/>
    <lineage>
        <taxon>Bacteria</taxon>
        <taxon>Bacillati</taxon>
        <taxon>Actinomycetota</taxon>
        <taxon>Coriobacteriia</taxon>
        <taxon>Coriobacteriales</taxon>
        <taxon>Coriobacteriaceae</taxon>
        <taxon>Senegalimassilia</taxon>
    </lineage>
</organism>
<dbReference type="CDD" id="cd00093">
    <property type="entry name" value="HTH_XRE"/>
    <property type="match status" value="1"/>
</dbReference>
<dbReference type="InterPro" id="IPR010982">
    <property type="entry name" value="Lambda_DNA-bd_dom_sf"/>
</dbReference>
<dbReference type="SUPFAM" id="SSF47413">
    <property type="entry name" value="lambda repressor-like DNA-binding domains"/>
    <property type="match status" value="1"/>
</dbReference>
<dbReference type="EMBL" id="PPTP01000001">
    <property type="protein sequence ID" value="RDB57509.1"/>
    <property type="molecule type" value="Genomic_DNA"/>
</dbReference>
<dbReference type="Pfam" id="PF13560">
    <property type="entry name" value="HTH_31"/>
    <property type="match status" value="1"/>
</dbReference>
<feature type="domain" description="HTH cro/C1-type" evidence="1">
    <location>
        <begin position="15"/>
        <end position="68"/>
    </location>
</feature>
<evidence type="ECO:0000259" key="1">
    <source>
        <dbReference type="PROSITE" id="PS50943"/>
    </source>
</evidence>
<dbReference type="OrthoDB" id="4828926at2"/>
<dbReference type="RefSeq" id="WP_114619999.1">
    <property type="nucleotide sequence ID" value="NZ_CATXOW010000011.1"/>
</dbReference>
<dbReference type="SMART" id="SM00530">
    <property type="entry name" value="HTH_XRE"/>
    <property type="match status" value="1"/>
</dbReference>